<feature type="domain" description="Type I restriction modification DNA specificity" evidence="4">
    <location>
        <begin position="66"/>
        <end position="179"/>
    </location>
</feature>
<dbReference type="SUPFAM" id="SSF116734">
    <property type="entry name" value="DNA methylase specificity domain"/>
    <property type="match status" value="2"/>
</dbReference>
<dbReference type="GO" id="GO:0009307">
    <property type="term" value="P:DNA restriction-modification system"/>
    <property type="evidence" value="ECO:0007669"/>
    <property type="project" value="UniProtKB-KW"/>
</dbReference>
<sequence length="438" mass="50536">MRIKYSYYRDSSISWVGRIPKHWETKRLKYIFRIQKRIAGELGYNVLSITQHGIKVKDITSGKGQLAMDYSKYQRIYTGEFGMNHMDLLTGYVDISKYDGVISPDYRVFSQIDNQSDKNYMLRLLQMCYKQKIFFAEGQGAAQLGRWRMPSDNFKNFLFPVPPKQEQIAISQFLNYKVAKINRFVQQKRQILALYTERRKSLTRNIINSKGVKYLRLNSVAKLIERPIERLDNDIYTPIGVFNKGRGLFHKPPTLGKELGDSSFYYLKKGDVILSGQFAWEGAVALVGINDDGCVASHRYPVLDCDLSNIAPEYLFSLFTISEGHLLLDYHSRGAAGRNRPLNPRFLIKEKIPVPEISLQKELIEFVRKENELKTLINREIALVEEYKAALIAEVVTGKIDVRNYAIPDITEGETYEELEEELSIAAEDGEEYETLED</sequence>
<dbReference type="Proteomes" id="UP000286402">
    <property type="component" value="Unassembled WGS sequence"/>
</dbReference>
<evidence type="ECO:0000313" key="6">
    <source>
        <dbReference type="Proteomes" id="UP000286402"/>
    </source>
</evidence>
<dbReference type="InterPro" id="IPR052021">
    <property type="entry name" value="Type-I_RS_S_subunit"/>
</dbReference>
<dbReference type="GO" id="GO:0003677">
    <property type="term" value="F:DNA binding"/>
    <property type="evidence" value="ECO:0007669"/>
    <property type="project" value="UniProtKB-KW"/>
</dbReference>
<dbReference type="Gene3D" id="3.90.220.20">
    <property type="entry name" value="DNA methylase specificity domains"/>
    <property type="match status" value="2"/>
</dbReference>
<dbReference type="RefSeq" id="WP_120336746.1">
    <property type="nucleotide sequence ID" value="NZ_MCAQ01000030.1"/>
</dbReference>
<reference evidence="5 6" key="1">
    <citation type="submission" date="2016-07" db="EMBL/GenBank/DDBJ databases">
        <title>Genome analysis of Sphingobacterium siyangense T12B17.</title>
        <authorList>
            <person name="Xu D."/>
            <person name="Su Y."/>
            <person name="Zheng S."/>
        </authorList>
    </citation>
    <scope>NUCLEOTIDE SEQUENCE [LARGE SCALE GENOMIC DNA]</scope>
    <source>
        <strain evidence="5 6">T12B17</strain>
    </source>
</reference>
<dbReference type="Pfam" id="PF01420">
    <property type="entry name" value="Methylase_S"/>
    <property type="match status" value="1"/>
</dbReference>
<evidence type="ECO:0000256" key="2">
    <source>
        <dbReference type="ARBA" id="ARBA00022747"/>
    </source>
</evidence>
<evidence type="ECO:0000256" key="1">
    <source>
        <dbReference type="ARBA" id="ARBA00010923"/>
    </source>
</evidence>
<comment type="caution">
    <text evidence="5">The sequence shown here is derived from an EMBL/GenBank/DDBJ whole genome shotgun (WGS) entry which is preliminary data.</text>
</comment>
<dbReference type="InterPro" id="IPR044946">
    <property type="entry name" value="Restrct_endonuc_typeI_TRD_sf"/>
</dbReference>
<evidence type="ECO:0000313" key="5">
    <source>
        <dbReference type="EMBL" id="RKF30219.1"/>
    </source>
</evidence>
<evidence type="ECO:0000256" key="3">
    <source>
        <dbReference type="ARBA" id="ARBA00023125"/>
    </source>
</evidence>
<protein>
    <recommendedName>
        <fullName evidence="4">Type I restriction modification DNA specificity domain-containing protein</fullName>
    </recommendedName>
</protein>
<dbReference type="PANTHER" id="PTHR30408">
    <property type="entry name" value="TYPE-1 RESTRICTION ENZYME ECOKI SPECIFICITY PROTEIN"/>
    <property type="match status" value="1"/>
</dbReference>
<organism evidence="5 6">
    <name type="scientific">Sphingobacterium siyangense</name>
    <dbReference type="NCBI Taxonomy" id="459529"/>
    <lineage>
        <taxon>Bacteria</taxon>
        <taxon>Pseudomonadati</taxon>
        <taxon>Bacteroidota</taxon>
        <taxon>Sphingobacteriia</taxon>
        <taxon>Sphingobacteriales</taxon>
        <taxon>Sphingobacteriaceae</taxon>
        <taxon>Sphingobacterium</taxon>
    </lineage>
</organism>
<dbReference type="InterPro" id="IPR000055">
    <property type="entry name" value="Restrct_endonuc_typeI_TRD"/>
</dbReference>
<keyword evidence="3" id="KW-0238">DNA-binding</keyword>
<comment type="similarity">
    <text evidence="1">Belongs to the type-I restriction system S methylase family.</text>
</comment>
<evidence type="ECO:0000259" key="4">
    <source>
        <dbReference type="Pfam" id="PF01420"/>
    </source>
</evidence>
<keyword evidence="2" id="KW-0680">Restriction system</keyword>
<proteinExistence type="inferred from homology"/>
<accession>A0A420FBB8</accession>
<gene>
    <name evidence="5" type="ORF">BCY89_20695</name>
</gene>
<dbReference type="PANTHER" id="PTHR30408:SF12">
    <property type="entry name" value="TYPE I RESTRICTION ENZYME MJAVIII SPECIFICITY SUBUNIT"/>
    <property type="match status" value="1"/>
</dbReference>
<dbReference type="AlphaFoldDB" id="A0A420FBB8"/>
<dbReference type="EMBL" id="MCAQ01000030">
    <property type="protein sequence ID" value="RKF30219.1"/>
    <property type="molecule type" value="Genomic_DNA"/>
</dbReference>
<keyword evidence="6" id="KW-1185">Reference proteome</keyword>
<name>A0A420FBB8_9SPHI</name>